<protein>
    <submittedName>
        <fullName evidence="1">Uncharacterized protein</fullName>
    </submittedName>
</protein>
<accession>G9ETC2</accession>
<dbReference type="InParanoid" id="G9ETC2"/>
<dbReference type="AlphaFoldDB" id="G9ETC2"/>
<proteinExistence type="predicted"/>
<evidence type="ECO:0000313" key="1">
    <source>
        <dbReference type="EMBL" id="EHL29589.1"/>
    </source>
</evidence>
<reference evidence="1 2" key="1">
    <citation type="journal article" date="2011" name="BMC Genomics">
        <title>Insight into cross-talk between intra-amoebal pathogens.</title>
        <authorList>
            <person name="Gimenez G."/>
            <person name="Bertelli C."/>
            <person name="Moliner C."/>
            <person name="Robert C."/>
            <person name="Raoult D."/>
            <person name="Fournier P.E."/>
            <person name="Greub G."/>
        </authorList>
    </citation>
    <scope>NUCLEOTIDE SEQUENCE [LARGE SCALE GENOMIC DNA]</scope>
    <source>
        <strain evidence="1 2">LLAP12</strain>
    </source>
</reference>
<dbReference type="EMBL" id="JH413847">
    <property type="protein sequence ID" value="EHL29589.1"/>
    <property type="molecule type" value="Genomic_DNA"/>
</dbReference>
<sequence>MNRRIKDKNIIYAQFEQITADMSNNFTKAKIVRYEITGVYWGA</sequence>
<evidence type="ECO:0000313" key="2">
    <source>
        <dbReference type="Proteomes" id="UP000002770"/>
    </source>
</evidence>
<dbReference type="STRING" id="658187.LDG_8553"/>
<gene>
    <name evidence="1" type="ORF">LDG_8553</name>
</gene>
<name>G9ETC2_9GAMM</name>
<organism evidence="1 2">
    <name type="scientific">Legionella drancourtii LLAP12</name>
    <dbReference type="NCBI Taxonomy" id="658187"/>
    <lineage>
        <taxon>Bacteria</taxon>
        <taxon>Pseudomonadati</taxon>
        <taxon>Pseudomonadota</taxon>
        <taxon>Gammaproteobacteria</taxon>
        <taxon>Legionellales</taxon>
        <taxon>Legionellaceae</taxon>
        <taxon>Legionella</taxon>
    </lineage>
</organism>
<dbReference type="HOGENOM" id="CLU_3235436_0_0_6"/>
<keyword evidence="2" id="KW-1185">Reference proteome</keyword>
<dbReference type="Proteomes" id="UP000002770">
    <property type="component" value="Unassembled WGS sequence"/>
</dbReference>